<dbReference type="SUPFAM" id="SSF52218">
    <property type="entry name" value="Flavoproteins"/>
    <property type="match status" value="1"/>
</dbReference>
<feature type="domain" description="Flavodoxin-like" evidence="13">
    <location>
        <begin position="14"/>
        <end position="158"/>
    </location>
</feature>
<evidence type="ECO:0000256" key="3">
    <source>
        <dbReference type="ARBA" id="ARBA00022605"/>
    </source>
</evidence>
<name>A0A914WD81_9BILA</name>
<reference evidence="16" key="1">
    <citation type="submission" date="2022-11" db="UniProtKB">
        <authorList>
            <consortium name="WormBaseParasite"/>
        </authorList>
    </citation>
    <scope>IDENTIFICATION</scope>
</reference>
<dbReference type="SUPFAM" id="SSF52343">
    <property type="entry name" value="Ferredoxin reductase-like, C-terminal NADP-linked domain"/>
    <property type="match status" value="1"/>
</dbReference>
<dbReference type="Gene3D" id="3.40.50.360">
    <property type="match status" value="1"/>
</dbReference>
<dbReference type="PROSITE" id="PS50902">
    <property type="entry name" value="FLAVODOXIN_LIKE"/>
    <property type="match status" value="1"/>
</dbReference>
<dbReference type="Pfam" id="PF00175">
    <property type="entry name" value="NAD_binding_1"/>
    <property type="match status" value="1"/>
</dbReference>
<evidence type="ECO:0000256" key="5">
    <source>
        <dbReference type="ARBA" id="ARBA00022643"/>
    </source>
</evidence>
<keyword evidence="6" id="KW-0949">S-adenosyl-L-methionine</keyword>
<dbReference type="Pfam" id="PF00258">
    <property type="entry name" value="Flavodoxin_1"/>
    <property type="match status" value="1"/>
</dbReference>
<dbReference type="InterPro" id="IPR001433">
    <property type="entry name" value="OxRdtase_FAD/NAD-bd"/>
</dbReference>
<comment type="cofactor">
    <cofactor evidence="2">
        <name>FAD</name>
        <dbReference type="ChEBI" id="CHEBI:57692"/>
    </cofactor>
</comment>
<dbReference type="GO" id="GO:0050660">
    <property type="term" value="F:flavin adenine dinucleotide binding"/>
    <property type="evidence" value="ECO:0007669"/>
    <property type="project" value="TreeGrafter"/>
</dbReference>
<evidence type="ECO:0000256" key="8">
    <source>
        <dbReference type="ARBA" id="ARBA00022857"/>
    </source>
</evidence>
<dbReference type="AlphaFoldDB" id="A0A914WD81"/>
<comment type="cofactor">
    <cofactor evidence="1">
        <name>FMN</name>
        <dbReference type="ChEBI" id="CHEBI:58210"/>
    </cofactor>
</comment>
<keyword evidence="15" id="KW-1185">Reference proteome</keyword>
<dbReference type="Gene3D" id="2.40.30.10">
    <property type="entry name" value="Translation factors"/>
    <property type="match status" value="1"/>
</dbReference>
<evidence type="ECO:0000259" key="14">
    <source>
        <dbReference type="PROSITE" id="PS51384"/>
    </source>
</evidence>
<evidence type="ECO:0000256" key="10">
    <source>
        <dbReference type="ARBA" id="ARBA00023167"/>
    </source>
</evidence>
<evidence type="ECO:0000256" key="1">
    <source>
        <dbReference type="ARBA" id="ARBA00001917"/>
    </source>
</evidence>
<accession>A0A914WD81</accession>
<dbReference type="InterPro" id="IPR029039">
    <property type="entry name" value="Flavoprotein-like_sf"/>
</dbReference>
<dbReference type="FunFam" id="3.40.50.360:FF:000059">
    <property type="entry name" value="5-methyltetrahydrofolate-homocysteine methyltransferase reductase"/>
    <property type="match status" value="1"/>
</dbReference>
<evidence type="ECO:0000313" key="15">
    <source>
        <dbReference type="Proteomes" id="UP000887566"/>
    </source>
</evidence>
<dbReference type="PRINTS" id="PR00369">
    <property type="entry name" value="FLAVODOXIN"/>
</dbReference>
<dbReference type="Gene3D" id="3.40.50.80">
    <property type="entry name" value="Nucleotide-binding domain of ferredoxin-NADP reductase (FNR) module"/>
    <property type="match status" value="1"/>
</dbReference>
<dbReference type="GO" id="GO:0050667">
    <property type="term" value="P:homocysteine metabolic process"/>
    <property type="evidence" value="ECO:0007669"/>
    <property type="project" value="TreeGrafter"/>
</dbReference>
<dbReference type="FunFam" id="1.20.990.10:FF:000007">
    <property type="entry name" value="Methionine synthase reductase"/>
    <property type="match status" value="1"/>
</dbReference>
<sequence>MPVPAEKSDKRGDFLIIYGSQTGQSESIAKQLCERAETELKLSPRLFCMDKTEKQFWIEREPLVVIICSSTGDGDAPDNAGKFVRRLCKNTLSNDFLKDTTFALLGLGDSNYSTFQGVPNKLDKQLRHLGATELIPTGHADDQVGLDQVVEPWLERLYPALLQYFGIDASSLPPVTKTTVVRPQEMSSDSVTPLTNDLSTSLNMASDDNAMDCSDSSQAPQEAILKPNKLQYPEDKPCLIRGASKLSQDEALRVPVASVTFLAASVTHTKLDTNEIKWQNGCKLVGTASGIHTVPVVGLIKLTGTKARKEKREIQIDISDTGLEYQPGDAFYFIFPNPRQEVNYILQRLGLLMLADNRLDVVVNPKTEKKNAIVPAHIPPVCTLRYLFTYCLDIRRSPGRPLLRVLADYTSNESEKRRLLELCSSQGVDEFTAFVRQAGLTIADVLHAFPSCLPPVDRLAEQLPRLIPRPYSAACAQSRWKNRVRFVYSLVEQPQGDGRSYARRGLCTDWLSGLKVGDRVPIMLKEAARFRLPQSASSVPMILIGPGSGIAPFLGFLQEIMHEHLSGKNTCLETERWVFFGCRQLDQDFIYRDELEAFERERIITKLVICESHEGCGSTEAPTARLKYVQDAMRAQSKEVVDFIMNAKEGGQLSKVFLCGDAVGMSKGVWETFIEIVSTHSGMSEAEAKQYLVKLKEDGRYIEDVWS</sequence>
<evidence type="ECO:0000259" key="13">
    <source>
        <dbReference type="PROSITE" id="PS50902"/>
    </source>
</evidence>
<evidence type="ECO:0000313" key="16">
    <source>
        <dbReference type="WBParaSite" id="PSAMB.scaffold3830size16733.g22650.t1"/>
    </source>
</evidence>
<dbReference type="PRINTS" id="PR00371">
    <property type="entry name" value="FPNCR"/>
</dbReference>
<dbReference type="CDD" id="cd06203">
    <property type="entry name" value="methionine_synthase_red"/>
    <property type="match status" value="1"/>
</dbReference>
<dbReference type="EC" id="1.16.1.8" evidence="11"/>
<proteinExistence type="predicted"/>
<dbReference type="InterPro" id="IPR023173">
    <property type="entry name" value="NADPH_Cyt_P450_Rdtase_alpha"/>
</dbReference>
<evidence type="ECO:0000256" key="2">
    <source>
        <dbReference type="ARBA" id="ARBA00001974"/>
    </source>
</evidence>
<keyword evidence="4" id="KW-0285">Flavoprotein</keyword>
<dbReference type="PANTHER" id="PTHR19384">
    <property type="entry name" value="NITRIC OXIDE SYNTHASE-RELATED"/>
    <property type="match status" value="1"/>
</dbReference>
<evidence type="ECO:0000256" key="12">
    <source>
        <dbReference type="ARBA" id="ARBA00040659"/>
    </source>
</evidence>
<keyword evidence="10" id="KW-0486">Methionine biosynthesis</keyword>
<dbReference type="Proteomes" id="UP000887566">
    <property type="component" value="Unplaced"/>
</dbReference>
<evidence type="ECO:0000256" key="7">
    <source>
        <dbReference type="ARBA" id="ARBA00022827"/>
    </source>
</evidence>
<dbReference type="InterPro" id="IPR003097">
    <property type="entry name" value="CysJ-like_FAD-binding"/>
</dbReference>
<keyword evidence="8" id="KW-0521">NADP</keyword>
<dbReference type="Gene3D" id="1.20.990.10">
    <property type="entry name" value="NADPH-cytochrome p450 Reductase, Chain A, domain 3"/>
    <property type="match status" value="1"/>
</dbReference>
<dbReference type="Pfam" id="PF00667">
    <property type="entry name" value="FAD_binding_1"/>
    <property type="match status" value="1"/>
</dbReference>
<dbReference type="PANTHER" id="PTHR19384:SF84">
    <property type="entry name" value="METHIONINE SYNTHASE REDUCTASE"/>
    <property type="match status" value="1"/>
</dbReference>
<evidence type="ECO:0000256" key="11">
    <source>
        <dbReference type="ARBA" id="ARBA00039088"/>
    </source>
</evidence>
<dbReference type="InterPro" id="IPR001709">
    <property type="entry name" value="Flavoprot_Pyr_Nucl_cyt_Rdtase"/>
</dbReference>
<dbReference type="GO" id="GO:0030586">
    <property type="term" value="F:[methionine synthase] reductase (NADPH) activity"/>
    <property type="evidence" value="ECO:0007669"/>
    <property type="project" value="UniProtKB-EC"/>
</dbReference>
<feature type="domain" description="FAD-binding FR-type" evidence="14">
    <location>
        <begin position="289"/>
        <end position="533"/>
    </location>
</feature>
<dbReference type="InterPro" id="IPR001094">
    <property type="entry name" value="Flavdoxin-like"/>
</dbReference>
<organism evidence="15 16">
    <name type="scientific">Plectus sambesii</name>
    <dbReference type="NCBI Taxonomy" id="2011161"/>
    <lineage>
        <taxon>Eukaryota</taxon>
        <taxon>Metazoa</taxon>
        <taxon>Ecdysozoa</taxon>
        <taxon>Nematoda</taxon>
        <taxon>Chromadorea</taxon>
        <taxon>Plectida</taxon>
        <taxon>Plectina</taxon>
        <taxon>Plectoidea</taxon>
        <taxon>Plectidae</taxon>
        <taxon>Plectus</taxon>
    </lineage>
</organism>
<dbReference type="SUPFAM" id="SSF63380">
    <property type="entry name" value="Riboflavin synthase domain-like"/>
    <property type="match status" value="1"/>
</dbReference>
<protein>
    <recommendedName>
        <fullName evidence="12">Methionine synthase reductase</fullName>
        <ecNumber evidence="11">1.16.1.8</ecNumber>
    </recommendedName>
</protein>
<keyword evidence="7" id="KW-0274">FAD</keyword>
<dbReference type="WBParaSite" id="PSAMB.scaffold3830size16733.g22650.t1">
    <property type="protein sequence ID" value="PSAMB.scaffold3830size16733.g22650.t1"/>
    <property type="gene ID" value="PSAMB.scaffold3830size16733.g22650"/>
</dbReference>
<evidence type="ECO:0000256" key="4">
    <source>
        <dbReference type="ARBA" id="ARBA00022630"/>
    </source>
</evidence>
<dbReference type="InterPro" id="IPR039261">
    <property type="entry name" value="FNR_nucleotide-bd"/>
</dbReference>
<dbReference type="InterPro" id="IPR017938">
    <property type="entry name" value="Riboflavin_synthase-like_b-brl"/>
</dbReference>
<dbReference type="InterPro" id="IPR017927">
    <property type="entry name" value="FAD-bd_FR_type"/>
</dbReference>
<evidence type="ECO:0000256" key="9">
    <source>
        <dbReference type="ARBA" id="ARBA00023002"/>
    </source>
</evidence>
<keyword evidence="5" id="KW-0288">FMN</keyword>
<dbReference type="GO" id="GO:0010181">
    <property type="term" value="F:FMN binding"/>
    <property type="evidence" value="ECO:0007669"/>
    <property type="project" value="InterPro"/>
</dbReference>
<dbReference type="GO" id="GO:0005829">
    <property type="term" value="C:cytosol"/>
    <property type="evidence" value="ECO:0007669"/>
    <property type="project" value="TreeGrafter"/>
</dbReference>
<dbReference type="GO" id="GO:0009086">
    <property type="term" value="P:methionine biosynthetic process"/>
    <property type="evidence" value="ECO:0007669"/>
    <property type="project" value="UniProtKB-KW"/>
</dbReference>
<keyword evidence="3" id="KW-0028">Amino-acid biosynthesis</keyword>
<keyword evidence="9" id="KW-0560">Oxidoreductase</keyword>
<dbReference type="PROSITE" id="PS51384">
    <property type="entry name" value="FAD_FR"/>
    <property type="match status" value="1"/>
</dbReference>
<evidence type="ECO:0000256" key="6">
    <source>
        <dbReference type="ARBA" id="ARBA00022691"/>
    </source>
</evidence>
<dbReference type="InterPro" id="IPR008254">
    <property type="entry name" value="Flavodoxin/NO_synth"/>
</dbReference>